<dbReference type="HAMAP" id="MF_01454">
    <property type="entry name" value="GTPase_Obg"/>
    <property type="match status" value="1"/>
</dbReference>
<dbReference type="OrthoDB" id="9807318at2"/>
<feature type="region of interest" description="Disordered" evidence="9">
    <location>
        <begin position="343"/>
        <end position="368"/>
    </location>
</feature>
<proteinExistence type="inferred from homology"/>
<dbReference type="InterPro" id="IPR036726">
    <property type="entry name" value="GTP1_OBG_dom_sf"/>
</dbReference>
<evidence type="ECO:0000256" key="2">
    <source>
        <dbReference type="ARBA" id="ARBA00022490"/>
    </source>
</evidence>
<dbReference type="GO" id="GO:0000287">
    <property type="term" value="F:magnesium ion binding"/>
    <property type="evidence" value="ECO:0007669"/>
    <property type="project" value="InterPro"/>
</dbReference>
<feature type="binding site" evidence="8">
    <location>
        <position position="192"/>
    </location>
    <ligand>
        <name>Mg(2+)</name>
        <dbReference type="ChEBI" id="CHEBI:18420"/>
    </ligand>
</feature>
<dbReference type="NCBIfam" id="NF008955">
    <property type="entry name" value="PRK12297.1"/>
    <property type="match status" value="1"/>
</dbReference>
<dbReference type="SUPFAM" id="SSF82051">
    <property type="entry name" value="Obg GTP-binding protein N-terminal domain"/>
    <property type="match status" value="1"/>
</dbReference>
<dbReference type="STRING" id="1841610.A6X21_02450"/>
<name>A0A1C3ERY2_9PLAN</name>
<dbReference type="Gene3D" id="2.70.210.12">
    <property type="entry name" value="GTP1/OBG domain"/>
    <property type="match status" value="1"/>
</dbReference>
<dbReference type="RefSeq" id="WP_068845818.1">
    <property type="nucleotide sequence ID" value="NZ_LYDR01000030.1"/>
</dbReference>
<dbReference type="PROSITE" id="PS00905">
    <property type="entry name" value="GTP1_OBG"/>
    <property type="match status" value="1"/>
</dbReference>
<comment type="cofactor">
    <cofactor evidence="8">
        <name>Mg(2+)</name>
        <dbReference type="ChEBI" id="CHEBI:18420"/>
    </cofactor>
</comment>
<keyword evidence="7 8" id="KW-0342">GTP-binding</keyword>
<dbReference type="PROSITE" id="PS51883">
    <property type="entry name" value="OBG"/>
    <property type="match status" value="1"/>
</dbReference>
<dbReference type="GO" id="GO:0005737">
    <property type="term" value="C:cytoplasm"/>
    <property type="evidence" value="ECO:0007669"/>
    <property type="project" value="UniProtKB-SubCell"/>
</dbReference>
<dbReference type="Proteomes" id="UP000094828">
    <property type="component" value="Unassembled WGS sequence"/>
</dbReference>
<dbReference type="EMBL" id="LYDR01000030">
    <property type="protein sequence ID" value="ODA36007.1"/>
    <property type="molecule type" value="Genomic_DNA"/>
</dbReference>
<evidence type="ECO:0000259" key="10">
    <source>
        <dbReference type="PROSITE" id="PS51710"/>
    </source>
</evidence>
<feature type="domain" description="Obg" evidence="11">
    <location>
        <begin position="1"/>
        <end position="158"/>
    </location>
</feature>
<evidence type="ECO:0000256" key="4">
    <source>
        <dbReference type="ARBA" id="ARBA00022741"/>
    </source>
</evidence>
<comment type="similarity">
    <text evidence="1 8">Belongs to the TRAFAC class OBG-HflX-like GTPase superfamily. OBG GTPase family.</text>
</comment>
<dbReference type="Pfam" id="PF01926">
    <property type="entry name" value="MMR_HSR1"/>
    <property type="match status" value="1"/>
</dbReference>
<feature type="binding site" evidence="8">
    <location>
        <begin position="212"/>
        <end position="215"/>
    </location>
    <ligand>
        <name>GTP</name>
        <dbReference type="ChEBI" id="CHEBI:37565"/>
    </ligand>
</feature>
<evidence type="ECO:0000313" key="12">
    <source>
        <dbReference type="EMBL" id="ODA36007.1"/>
    </source>
</evidence>
<keyword evidence="13" id="KW-1185">Reference proteome</keyword>
<evidence type="ECO:0000256" key="6">
    <source>
        <dbReference type="ARBA" id="ARBA00022842"/>
    </source>
</evidence>
<feature type="binding site" evidence="8">
    <location>
        <position position="172"/>
    </location>
    <ligand>
        <name>Mg(2+)</name>
        <dbReference type="ChEBI" id="CHEBI:18420"/>
    </ligand>
</feature>
<feature type="binding site" evidence="8">
    <location>
        <begin position="308"/>
        <end position="310"/>
    </location>
    <ligand>
        <name>GTP</name>
        <dbReference type="ChEBI" id="CHEBI:37565"/>
    </ligand>
</feature>
<keyword evidence="3 8" id="KW-0479">Metal-binding</keyword>
<keyword evidence="5 8" id="KW-0378">Hydrolase</keyword>
<dbReference type="GO" id="GO:0005525">
    <property type="term" value="F:GTP binding"/>
    <property type="evidence" value="ECO:0007669"/>
    <property type="project" value="UniProtKB-UniRule"/>
</dbReference>
<comment type="subunit">
    <text evidence="8">Monomer.</text>
</comment>
<dbReference type="PANTHER" id="PTHR11702">
    <property type="entry name" value="DEVELOPMENTALLY REGULATED GTP-BINDING PROTEIN-RELATED"/>
    <property type="match status" value="1"/>
</dbReference>
<dbReference type="NCBIfam" id="NF008956">
    <property type="entry name" value="PRK12299.1"/>
    <property type="match status" value="1"/>
</dbReference>
<evidence type="ECO:0000313" key="13">
    <source>
        <dbReference type="Proteomes" id="UP000094828"/>
    </source>
</evidence>
<dbReference type="PRINTS" id="PR00326">
    <property type="entry name" value="GTP1OBG"/>
</dbReference>
<dbReference type="InterPro" id="IPR006169">
    <property type="entry name" value="GTP1_OBG_dom"/>
</dbReference>
<feature type="binding site" evidence="8">
    <location>
        <begin position="165"/>
        <end position="172"/>
    </location>
    <ligand>
        <name>GTP</name>
        <dbReference type="ChEBI" id="CHEBI:37565"/>
    </ligand>
</feature>
<dbReference type="PROSITE" id="PS51710">
    <property type="entry name" value="G_OBG"/>
    <property type="match status" value="1"/>
</dbReference>
<dbReference type="Pfam" id="PF01018">
    <property type="entry name" value="GTP1_OBG"/>
    <property type="match status" value="1"/>
</dbReference>
<dbReference type="InterPro" id="IPR031167">
    <property type="entry name" value="G_OBG"/>
</dbReference>
<dbReference type="GO" id="GO:0003924">
    <property type="term" value="F:GTPase activity"/>
    <property type="evidence" value="ECO:0007669"/>
    <property type="project" value="UniProtKB-UniRule"/>
</dbReference>
<dbReference type="GO" id="GO:0042254">
    <property type="term" value="P:ribosome biogenesis"/>
    <property type="evidence" value="ECO:0007669"/>
    <property type="project" value="UniProtKB-UniRule"/>
</dbReference>
<dbReference type="AlphaFoldDB" id="A0A1C3ERY2"/>
<dbReference type="InterPro" id="IPR045086">
    <property type="entry name" value="OBG_GTPase"/>
</dbReference>
<keyword evidence="2 8" id="KW-0963">Cytoplasm</keyword>
<comment type="subcellular location">
    <subcellularLocation>
        <location evidence="8">Cytoplasm</location>
    </subcellularLocation>
</comment>
<keyword evidence="4 8" id="KW-0547">Nucleotide-binding</keyword>
<organism evidence="12 13">
    <name type="scientific">Planctopirus hydrillae</name>
    <dbReference type="NCBI Taxonomy" id="1841610"/>
    <lineage>
        <taxon>Bacteria</taxon>
        <taxon>Pseudomonadati</taxon>
        <taxon>Planctomycetota</taxon>
        <taxon>Planctomycetia</taxon>
        <taxon>Planctomycetales</taxon>
        <taxon>Planctomycetaceae</taxon>
        <taxon>Planctopirus</taxon>
    </lineage>
</organism>
<dbReference type="FunFam" id="2.70.210.12:FF:000001">
    <property type="entry name" value="GTPase Obg"/>
    <property type="match status" value="1"/>
</dbReference>
<dbReference type="SUPFAM" id="SSF52540">
    <property type="entry name" value="P-loop containing nucleoside triphosphate hydrolases"/>
    <property type="match status" value="1"/>
</dbReference>
<feature type="compositionally biased region" description="Low complexity" evidence="9">
    <location>
        <begin position="349"/>
        <end position="368"/>
    </location>
</feature>
<dbReference type="InterPro" id="IPR006074">
    <property type="entry name" value="GTP1-OBG_CS"/>
</dbReference>
<keyword evidence="6 8" id="KW-0460">Magnesium</keyword>
<dbReference type="PANTHER" id="PTHR11702:SF31">
    <property type="entry name" value="MITOCHONDRIAL RIBOSOME-ASSOCIATED GTPASE 2"/>
    <property type="match status" value="1"/>
</dbReference>
<dbReference type="InterPro" id="IPR006073">
    <property type="entry name" value="GTP-bd"/>
</dbReference>
<dbReference type="NCBIfam" id="TIGR02729">
    <property type="entry name" value="Obg_CgtA"/>
    <property type="match status" value="1"/>
</dbReference>
<evidence type="ECO:0000256" key="7">
    <source>
        <dbReference type="ARBA" id="ARBA00023134"/>
    </source>
</evidence>
<dbReference type="CDD" id="cd01898">
    <property type="entry name" value="Obg"/>
    <property type="match status" value="1"/>
</dbReference>
<comment type="caution">
    <text evidence="12">The sequence shown here is derived from an EMBL/GenBank/DDBJ whole genome shotgun (WGS) entry which is preliminary data.</text>
</comment>
<feature type="binding site" evidence="8">
    <location>
        <begin position="282"/>
        <end position="285"/>
    </location>
    <ligand>
        <name>GTP</name>
        <dbReference type="ChEBI" id="CHEBI:37565"/>
    </ligand>
</feature>
<evidence type="ECO:0000256" key="9">
    <source>
        <dbReference type="SAM" id="MobiDB-lite"/>
    </source>
</evidence>
<feature type="domain" description="OBG-type G" evidence="10">
    <location>
        <begin position="159"/>
        <end position="327"/>
    </location>
</feature>
<evidence type="ECO:0000256" key="5">
    <source>
        <dbReference type="ARBA" id="ARBA00022801"/>
    </source>
</evidence>
<evidence type="ECO:0000256" key="1">
    <source>
        <dbReference type="ARBA" id="ARBA00007699"/>
    </source>
</evidence>
<protein>
    <recommendedName>
        <fullName evidence="8">GTPase Obg</fullName>
        <ecNumber evidence="8">3.6.5.-</ecNumber>
    </recommendedName>
    <alternativeName>
        <fullName evidence="8">GTP-binding protein Obg</fullName>
    </alternativeName>
</protein>
<evidence type="ECO:0000256" key="8">
    <source>
        <dbReference type="HAMAP-Rule" id="MF_01454"/>
    </source>
</evidence>
<evidence type="ECO:0000259" key="11">
    <source>
        <dbReference type="PROSITE" id="PS51883"/>
    </source>
</evidence>
<dbReference type="InterPro" id="IPR014100">
    <property type="entry name" value="GTP-bd_Obg/CgtA"/>
</dbReference>
<comment type="function">
    <text evidence="8">An essential GTPase which binds GTP, GDP and possibly (p)ppGpp with moderate affinity, with high nucleotide exchange rates and a fairly low GTP hydrolysis rate. Plays a role in control of the cell cycle, stress response, ribosome biogenesis and in those bacteria that undergo differentiation, in morphogenesis control.</text>
</comment>
<evidence type="ECO:0000256" key="3">
    <source>
        <dbReference type="ARBA" id="ARBA00022723"/>
    </source>
</evidence>
<dbReference type="InterPro" id="IPR027417">
    <property type="entry name" value="P-loop_NTPase"/>
</dbReference>
<dbReference type="Gene3D" id="3.40.50.300">
    <property type="entry name" value="P-loop containing nucleotide triphosphate hydrolases"/>
    <property type="match status" value="1"/>
</dbReference>
<sequence>MFVDQIEITCKGGDGGPGCSSFRREAHVPRGGPDGGDGGRGGHVVIIADENVDSLVHLVGIRHWFASNGNPGTSSLKTGKDGEDLVIRVPMGTILRDSQRGFVLRDLTDHGDTVIVAKGGEGGYGNTRFMSSTNRAPREFGPGEPGEKRELLLELKVVADVGLIGKPNAGKSTLLSRMTRATPEIANYPFTTKHPNLGIVRVGYERQFVMADIPGLIEGAHAGVGLGHEFLRHVERTRVLVHLVEPNPDDQTDPIENYLQIREELRLYDDDLAQRPEIVVISKSELLDADAAKELLEERIGKPVLQISAMTGKGLPVLTKQIIEILDRLKQAEEDAEAEAAYLARKTSSEAQAPSAPSAVDSSAENAE</sequence>
<gene>
    <name evidence="8" type="primary">obg</name>
    <name evidence="12" type="ORF">A6X21_02450</name>
</gene>
<feature type="binding site" evidence="8">
    <location>
        <begin position="190"/>
        <end position="194"/>
    </location>
    <ligand>
        <name>GTP</name>
        <dbReference type="ChEBI" id="CHEBI:37565"/>
    </ligand>
</feature>
<dbReference type="PIRSF" id="PIRSF002401">
    <property type="entry name" value="GTP_bd_Obg/CgtA"/>
    <property type="match status" value="1"/>
</dbReference>
<dbReference type="GO" id="GO:0043022">
    <property type="term" value="F:ribosome binding"/>
    <property type="evidence" value="ECO:0007669"/>
    <property type="project" value="UniProtKB-ARBA"/>
</dbReference>
<dbReference type="EC" id="3.6.5.-" evidence="8"/>
<accession>A0A1C3ERY2</accession>
<reference evidence="12 13" key="1">
    <citation type="submission" date="2016-05" db="EMBL/GenBank/DDBJ databases">
        <title>Genomic and physiological characterization of Planctopirus sp. isolated from fresh water lake.</title>
        <authorList>
            <person name="Subhash Y."/>
            <person name="Ramana C."/>
        </authorList>
    </citation>
    <scope>NUCLEOTIDE SEQUENCE [LARGE SCALE GENOMIC DNA]</scope>
    <source>
        <strain evidence="12 13">JC280</strain>
    </source>
</reference>